<dbReference type="InterPro" id="IPR027417">
    <property type="entry name" value="P-loop_NTPase"/>
</dbReference>
<evidence type="ECO:0000313" key="1">
    <source>
        <dbReference type="EMBL" id="MBA4542043.1"/>
    </source>
</evidence>
<dbReference type="Proteomes" id="UP000530514">
    <property type="component" value="Unassembled WGS sequence"/>
</dbReference>
<evidence type="ECO:0000313" key="2">
    <source>
        <dbReference type="Proteomes" id="UP000530514"/>
    </source>
</evidence>
<sequence>MIKIGLVGEAGAGKDTAAAYLCANYGLYRLAFADRMKWYFGMMHGLIGTVEEIRELVDARKERAALISYGQAYREAYGEDVWIEELFRDMDACWRWMEPAGFVVTDIRQQNELDALRERGFVIVRVTAPLDVRIERMKERGDDFDPSFMRHHTETFAQTVEPDFEIDNGGKWIGLANQCDYIMRELQIRESREEAMQ</sequence>
<dbReference type="AlphaFoldDB" id="A0A7W1X8H5"/>
<dbReference type="OrthoDB" id="2399160at2"/>
<proteinExistence type="predicted"/>
<gene>
    <name evidence="1" type="ORF">H1164_03890</name>
</gene>
<reference evidence="1 2" key="1">
    <citation type="submission" date="2020-07" db="EMBL/GenBank/DDBJ databases">
        <authorList>
            <person name="Feng H."/>
        </authorList>
    </citation>
    <scope>NUCLEOTIDE SEQUENCE [LARGE SCALE GENOMIC DNA]</scope>
    <source>
        <strain evidence="2">s-11</strain>
    </source>
</reference>
<keyword evidence="2" id="KW-1185">Reference proteome</keyword>
<dbReference type="Pfam" id="PF13238">
    <property type="entry name" value="AAA_18"/>
    <property type="match status" value="1"/>
</dbReference>
<dbReference type="PANTHER" id="PTHR41930:SF1">
    <property type="entry name" value="DEPHOSPHO-COA KINASE"/>
    <property type="match status" value="1"/>
</dbReference>
<dbReference type="PANTHER" id="PTHR41930">
    <property type="entry name" value="UPF0200 PROTEIN MJ1399"/>
    <property type="match status" value="1"/>
</dbReference>
<dbReference type="Gene3D" id="3.40.50.300">
    <property type="entry name" value="P-loop containing nucleotide triphosphate hydrolases"/>
    <property type="match status" value="1"/>
</dbReference>
<organism evidence="1 2">
    <name type="scientific">Thermoactinomyces daqus</name>
    <dbReference type="NCBI Taxonomy" id="1329516"/>
    <lineage>
        <taxon>Bacteria</taxon>
        <taxon>Bacillati</taxon>
        <taxon>Bacillota</taxon>
        <taxon>Bacilli</taxon>
        <taxon>Bacillales</taxon>
        <taxon>Thermoactinomycetaceae</taxon>
        <taxon>Thermoactinomyces</taxon>
    </lineage>
</organism>
<dbReference type="EMBL" id="JACEIP010000004">
    <property type="protein sequence ID" value="MBA4542043.1"/>
    <property type="molecule type" value="Genomic_DNA"/>
</dbReference>
<comment type="caution">
    <text evidence="1">The sequence shown here is derived from an EMBL/GenBank/DDBJ whole genome shotgun (WGS) entry which is preliminary data.</text>
</comment>
<name>A0A7W1X8H5_9BACL</name>
<accession>A0A7W1X8H5</accession>
<protein>
    <submittedName>
        <fullName evidence="1">AAA family ATPase</fullName>
    </submittedName>
</protein>
<dbReference type="SUPFAM" id="SSF52540">
    <property type="entry name" value="P-loop containing nucleoside triphosphate hydrolases"/>
    <property type="match status" value="1"/>
</dbReference>
<dbReference type="RefSeq" id="WP_033099444.1">
    <property type="nucleotide sequence ID" value="NZ_JACEIP010000004.1"/>
</dbReference>